<accession>A0A918QB50</accession>
<reference evidence="2" key="1">
    <citation type="journal article" date="2014" name="Int. J. Syst. Evol. Microbiol.">
        <title>Complete genome sequence of Corynebacterium casei LMG S-19264T (=DSM 44701T), isolated from a smear-ripened cheese.</title>
        <authorList>
            <consortium name="US DOE Joint Genome Institute (JGI-PGF)"/>
            <person name="Walter F."/>
            <person name="Albersmeier A."/>
            <person name="Kalinowski J."/>
            <person name="Ruckert C."/>
        </authorList>
    </citation>
    <scope>NUCLEOTIDE SEQUENCE</scope>
    <source>
        <strain evidence="2">KCTC 12368</strain>
    </source>
</reference>
<dbReference type="SUPFAM" id="SSF51735">
    <property type="entry name" value="NAD(P)-binding Rossmann-fold domains"/>
    <property type="match status" value="1"/>
</dbReference>
<comment type="caution">
    <text evidence="2">The sequence shown here is derived from an EMBL/GenBank/DDBJ whole genome shotgun (WGS) entry which is preliminary data.</text>
</comment>
<protein>
    <submittedName>
        <fullName evidence="2">Epimerase</fullName>
    </submittedName>
</protein>
<sequence>MPYKLTGQKVLVTGGAGFIGSNLIDTLLESGNQVVCLDNFSTGKLENLDQAMRSEHFTLIKGDIRNFEDCAEAVEGCDYVFHQAALGSVPRSIADPMTSTDVNIGGFVKVLFAAKQAGVKRVIYAASSSTYGDHPDLPKVEHKIGKSLSPYAITKYVDELFAQNFAMVYGLETIGLRYFNVFGSRQDPNGAYAAVIPKFASQLIEKSSPKINGDGTFSRDFTYIDNVIQANIKCAEISTADLTEQLDQYYAEIKEPKPFGDTICEVLNVACGDRTNLNQLVDALKQGLSKYDAAISAVEVDYGPERPGDVPHSLASIAKSNKAVGYDPSITVEEGILKACDWYWEKLKKES</sequence>
<gene>
    <name evidence="2" type="ORF">GCM10007049_33810</name>
</gene>
<dbReference type="EMBL" id="BMWX01000007">
    <property type="protein sequence ID" value="GGZ37802.1"/>
    <property type="molecule type" value="Genomic_DNA"/>
</dbReference>
<dbReference type="AlphaFoldDB" id="A0A918QB50"/>
<dbReference type="InterPro" id="IPR036291">
    <property type="entry name" value="NAD(P)-bd_dom_sf"/>
</dbReference>
<keyword evidence="3" id="KW-1185">Reference proteome</keyword>
<dbReference type="RefSeq" id="WP_018475738.1">
    <property type="nucleotide sequence ID" value="NZ_BMWX01000007.1"/>
</dbReference>
<feature type="domain" description="NAD-dependent epimerase/dehydratase" evidence="1">
    <location>
        <begin position="10"/>
        <end position="236"/>
    </location>
</feature>
<evidence type="ECO:0000313" key="3">
    <source>
        <dbReference type="Proteomes" id="UP000619457"/>
    </source>
</evidence>
<dbReference type="Gene3D" id="3.90.25.10">
    <property type="entry name" value="UDP-galactose 4-epimerase, domain 1"/>
    <property type="match status" value="1"/>
</dbReference>
<dbReference type="CDD" id="cd05256">
    <property type="entry name" value="UDP_AE_SDR_e"/>
    <property type="match status" value="1"/>
</dbReference>
<dbReference type="Gene3D" id="3.40.50.720">
    <property type="entry name" value="NAD(P)-binding Rossmann-like Domain"/>
    <property type="match status" value="1"/>
</dbReference>
<organism evidence="2 3">
    <name type="scientific">Echinicola pacifica</name>
    <dbReference type="NCBI Taxonomy" id="346377"/>
    <lineage>
        <taxon>Bacteria</taxon>
        <taxon>Pseudomonadati</taxon>
        <taxon>Bacteroidota</taxon>
        <taxon>Cytophagia</taxon>
        <taxon>Cytophagales</taxon>
        <taxon>Cyclobacteriaceae</taxon>
        <taxon>Echinicola</taxon>
    </lineage>
</organism>
<proteinExistence type="predicted"/>
<dbReference type="Proteomes" id="UP000619457">
    <property type="component" value="Unassembled WGS sequence"/>
</dbReference>
<evidence type="ECO:0000313" key="2">
    <source>
        <dbReference type="EMBL" id="GGZ37802.1"/>
    </source>
</evidence>
<reference evidence="2" key="2">
    <citation type="submission" date="2020-09" db="EMBL/GenBank/DDBJ databases">
        <authorList>
            <person name="Sun Q."/>
            <person name="Kim S."/>
        </authorList>
    </citation>
    <scope>NUCLEOTIDE SEQUENCE</scope>
    <source>
        <strain evidence="2">KCTC 12368</strain>
    </source>
</reference>
<name>A0A918QB50_9BACT</name>
<dbReference type="Pfam" id="PF01370">
    <property type="entry name" value="Epimerase"/>
    <property type="match status" value="1"/>
</dbReference>
<dbReference type="PANTHER" id="PTHR43245">
    <property type="entry name" value="BIFUNCTIONAL POLYMYXIN RESISTANCE PROTEIN ARNA"/>
    <property type="match status" value="1"/>
</dbReference>
<dbReference type="PRINTS" id="PR01713">
    <property type="entry name" value="NUCEPIMERASE"/>
</dbReference>
<dbReference type="PANTHER" id="PTHR43245:SF13">
    <property type="entry name" value="UDP-D-APIOSE_UDP-D-XYLOSE SYNTHASE 2"/>
    <property type="match status" value="1"/>
</dbReference>
<dbReference type="InterPro" id="IPR001509">
    <property type="entry name" value="Epimerase_deHydtase"/>
</dbReference>
<dbReference type="InterPro" id="IPR050177">
    <property type="entry name" value="Lipid_A_modif_metabolic_enz"/>
</dbReference>
<evidence type="ECO:0000259" key="1">
    <source>
        <dbReference type="Pfam" id="PF01370"/>
    </source>
</evidence>